<protein>
    <recommendedName>
        <fullName evidence="4">SHOCT domain-containing protein</fullName>
    </recommendedName>
</protein>
<dbReference type="Proteomes" id="UP001589608">
    <property type="component" value="Unassembled WGS sequence"/>
</dbReference>
<dbReference type="RefSeq" id="WP_223104427.1">
    <property type="nucleotide sequence ID" value="NZ_CP061913.1"/>
</dbReference>
<keyword evidence="1" id="KW-1133">Transmembrane helix</keyword>
<feature type="transmembrane region" description="Helical" evidence="1">
    <location>
        <begin position="6"/>
        <end position="26"/>
    </location>
</feature>
<evidence type="ECO:0000256" key="1">
    <source>
        <dbReference type="SAM" id="Phobius"/>
    </source>
</evidence>
<organism evidence="2 3">
    <name type="scientific">Dactylosporangium vinaceum</name>
    <dbReference type="NCBI Taxonomy" id="53362"/>
    <lineage>
        <taxon>Bacteria</taxon>
        <taxon>Bacillati</taxon>
        <taxon>Actinomycetota</taxon>
        <taxon>Actinomycetes</taxon>
        <taxon>Micromonosporales</taxon>
        <taxon>Micromonosporaceae</taxon>
        <taxon>Dactylosporangium</taxon>
    </lineage>
</organism>
<accession>A0ABV5MR32</accession>
<name>A0ABV5MR32_9ACTN</name>
<evidence type="ECO:0008006" key="4">
    <source>
        <dbReference type="Google" id="ProtNLM"/>
    </source>
</evidence>
<reference evidence="2 3" key="1">
    <citation type="submission" date="2024-09" db="EMBL/GenBank/DDBJ databases">
        <authorList>
            <person name="Sun Q."/>
            <person name="Mori K."/>
        </authorList>
    </citation>
    <scope>NUCLEOTIDE SEQUENCE [LARGE SCALE GENOMIC DNA]</scope>
    <source>
        <strain evidence="2 3">JCM 3307</strain>
    </source>
</reference>
<comment type="caution">
    <text evidence="2">The sequence shown here is derived from an EMBL/GenBank/DDBJ whole genome shotgun (WGS) entry which is preliminary data.</text>
</comment>
<proteinExistence type="predicted"/>
<dbReference type="EMBL" id="JBHMCA010000090">
    <property type="protein sequence ID" value="MFB9451322.1"/>
    <property type="molecule type" value="Genomic_DNA"/>
</dbReference>
<sequence length="107" mass="11614">MGDWIVPAPLIVALLISLVYAGLIAAHARLIRYGRRFDAYQPQAARWLAARLGPLPAPRDADGLAAAESEAIDRLLRGDIEPAAYRDTMADVAARDANHRSTTSRAH</sequence>
<gene>
    <name evidence="2" type="ORF">ACFFTR_50375</name>
</gene>
<keyword evidence="1" id="KW-0472">Membrane</keyword>
<evidence type="ECO:0000313" key="2">
    <source>
        <dbReference type="EMBL" id="MFB9451322.1"/>
    </source>
</evidence>
<evidence type="ECO:0000313" key="3">
    <source>
        <dbReference type="Proteomes" id="UP001589608"/>
    </source>
</evidence>
<keyword evidence="3" id="KW-1185">Reference proteome</keyword>
<keyword evidence="1" id="KW-0812">Transmembrane</keyword>